<dbReference type="RefSeq" id="WP_069656965.1">
    <property type="nucleotide sequence ID" value="NZ_MIJF01000031.1"/>
</dbReference>
<comment type="caution">
    <text evidence="2">The sequence shown here is derived from an EMBL/GenBank/DDBJ whole genome shotgun (WGS) entry which is preliminary data.</text>
</comment>
<dbReference type="Pfam" id="PF01841">
    <property type="entry name" value="Transglut_core"/>
    <property type="match status" value="1"/>
</dbReference>
<feature type="domain" description="Transglutaminase-like" evidence="1">
    <location>
        <begin position="43"/>
        <end position="146"/>
    </location>
</feature>
<dbReference type="OrthoDB" id="5166556at2"/>
<gene>
    <name evidence="2" type="ORF">BHF71_09855</name>
</gene>
<organism evidence="2 3">
    <name type="scientific">Vulcanibacillus modesticaldus</name>
    <dbReference type="NCBI Taxonomy" id="337097"/>
    <lineage>
        <taxon>Bacteria</taxon>
        <taxon>Bacillati</taxon>
        <taxon>Bacillota</taxon>
        <taxon>Bacilli</taxon>
        <taxon>Bacillales</taxon>
        <taxon>Bacillaceae</taxon>
        <taxon>Vulcanibacillus</taxon>
    </lineage>
</organism>
<dbReference type="InterPro" id="IPR002931">
    <property type="entry name" value="Transglutaminase-like"/>
</dbReference>
<dbReference type="STRING" id="337097.BHF71_09855"/>
<evidence type="ECO:0000313" key="3">
    <source>
        <dbReference type="Proteomes" id="UP000243739"/>
    </source>
</evidence>
<name>A0A1D2YU12_9BACI</name>
<reference evidence="2 3" key="1">
    <citation type="submission" date="2016-09" db="EMBL/GenBank/DDBJ databases">
        <title>Draft genome sequence for the type strain of Vulcanibacillus modesticaldus BR, a strictly anaerobic, moderately thermophilic, and nitrate-reducing bacterium from deep sea-hydrothermal vents of the Mid-Atlantic Ridge.</title>
        <authorList>
            <person name="Abin C.A."/>
            <person name="Hollibaugh J.T."/>
        </authorList>
    </citation>
    <scope>NUCLEOTIDE SEQUENCE [LARGE SCALE GENOMIC DNA]</scope>
    <source>
        <strain evidence="2 3">BR</strain>
    </source>
</reference>
<dbReference type="InterPro" id="IPR038765">
    <property type="entry name" value="Papain-like_cys_pep_sf"/>
</dbReference>
<keyword evidence="3" id="KW-1185">Reference proteome</keyword>
<dbReference type="EMBL" id="MIJF01000031">
    <property type="protein sequence ID" value="OEF99177.1"/>
    <property type="molecule type" value="Genomic_DNA"/>
</dbReference>
<sequence>MKAELKFSKEDIPEAEKFKFIWSNPNDTYLQTLLTKCNLNALISTSNDNFAKIQKLTNWVHNLWKHNGNNIPQNSDPISILKEVSEGKRFRCVEYSIILSGCLNAIGIKSRILSLKTEDCETRKYGAGHVVVEAYLRDKGKWIMIDGQWDSVPMLNDTPLNAVELQQALATRKDIRIISLSGKKRRYKKWIYPYLYYFTISFDNRVGIEERKTSNGYKQLMLVPIGAKKPIIFQKRFPIKDVFYTHNLNIFYQNPY</sequence>
<protein>
    <recommendedName>
        <fullName evidence="1">Transglutaminase-like domain-containing protein</fullName>
    </recommendedName>
</protein>
<evidence type="ECO:0000313" key="2">
    <source>
        <dbReference type="EMBL" id="OEF99177.1"/>
    </source>
</evidence>
<dbReference type="AlphaFoldDB" id="A0A1D2YU12"/>
<accession>A0A1D2YU12</accession>
<dbReference type="Gene3D" id="3.10.620.30">
    <property type="match status" value="1"/>
</dbReference>
<dbReference type="Proteomes" id="UP000243739">
    <property type="component" value="Unassembled WGS sequence"/>
</dbReference>
<dbReference type="SUPFAM" id="SSF54001">
    <property type="entry name" value="Cysteine proteinases"/>
    <property type="match status" value="1"/>
</dbReference>
<proteinExistence type="predicted"/>
<evidence type="ECO:0000259" key="1">
    <source>
        <dbReference type="Pfam" id="PF01841"/>
    </source>
</evidence>